<keyword evidence="5 7" id="KW-1133">Transmembrane helix</keyword>
<dbReference type="Pfam" id="PF00324">
    <property type="entry name" value="AA_permease"/>
    <property type="match status" value="1"/>
</dbReference>
<dbReference type="Gene3D" id="1.20.1740.10">
    <property type="entry name" value="Amino acid/polyamine transporter I"/>
    <property type="match status" value="1"/>
</dbReference>
<feature type="transmembrane region" description="Helical" evidence="7">
    <location>
        <begin position="265"/>
        <end position="285"/>
    </location>
</feature>
<dbReference type="EMBL" id="JAEUBE010000158">
    <property type="protein sequence ID" value="KAH3667939.1"/>
    <property type="molecule type" value="Genomic_DNA"/>
</dbReference>
<keyword evidence="3" id="KW-0813">Transport</keyword>
<feature type="transmembrane region" description="Helical" evidence="7">
    <location>
        <begin position="434"/>
        <end position="459"/>
    </location>
</feature>
<keyword evidence="10" id="KW-1185">Reference proteome</keyword>
<keyword evidence="6 7" id="KW-0472">Membrane</keyword>
<evidence type="ECO:0000259" key="8">
    <source>
        <dbReference type="Pfam" id="PF00324"/>
    </source>
</evidence>
<dbReference type="Proteomes" id="UP000769157">
    <property type="component" value="Unassembled WGS sequence"/>
</dbReference>
<dbReference type="RefSeq" id="XP_046062353.1">
    <property type="nucleotide sequence ID" value="XM_046202481.1"/>
</dbReference>
<feature type="transmembrane region" description="Helical" evidence="7">
    <location>
        <begin position="184"/>
        <end position="205"/>
    </location>
</feature>
<dbReference type="PIRSF" id="PIRSF006060">
    <property type="entry name" value="AA_transporter"/>
    <property type="match status" value="1"/>
</dbReference>
<comment type="similarity">
    <text evidence="2">Belongs to the amino acid-polyamine-organocation (APC) superfamily. YAT (TC 2.A.3.10) family.</text>
</comment>
<evidence type="ECO:0000313" key="10">
    <source>
        <dbReference type="Proteomes" id="UP000769157"/>
    </source>
</evidence>
<feature type="transmembrane region" description="Helical" evidence="7">
    <location>
        <begin position="465"/>
        <end position="484"/>
    </location>
</feature>
<evidence type="ECO:0000256" key="5">
    <source>
        <dbReference type="ARBA" id="ARBA00022989"/>
    </source>
</evidence>
<evidence type="ECO:0000256" key="4">
    <source>
        <dbReference type="ARBA" id="ARBA00022692"/>
    </source>
</evidence>
<dbReference type="InterPro" id="IPR050524">
    <property type="entry name" value="APC_YAT"/>
</dbReference>
<dbReference type="FunFam" id="1.20.1740.10:FF:000001">
    <property type="entry name" value="Amino acid permease"/>
    <property type="match status" value="1"/>
</dbReference>
<comment type="subcellular location">
    <subcellularLocation>
        <location evidence="1">Membrane</location>
        <topology evidence="1">Multi-pass membrane protein</topology>
    </subcellularLocation>
</comment>
<evidence type="ECO:0000313" key="9">
    <source>
        <dbReference type="EMBL" id="KAH3667939.1"/>
    </source>
</evidence>
<comment type="caution">
    <text evidence="9">The sequence shown here is derived from an EMBL/GenBank/DDBJ whole genome shotgun (WGS) entry which is preliminary data.</text>
</comment>
<feature type="transmembrane region" description="Helical" evidence="7">
    <location>
        <begin position="316"/>
        <end position="341"/>
    </location>
</feature>
<protein>
    <recommendedName>
        <fullName evidence="8">Amino acid permease/ SLC12A domain-containing protein</fullName>
    </recommendedName>
</protein>
<dbReference type="PANTHER" id="PTHR43341">
    <property type="entry name" value="AMINO ACID PERMEASE"/>
    <property type="match status" value="1"/>
</dbReference>
<name>A0A9P8T6Z1_9ASCO</name>
<reference evidence="9" key="1">
    <citation type="journal article" date="2021" name="Open Biol.">
        <title>Shared evolutionary footprints suggest mitochondrial oxidative damage underlies multiple complex I losses in fungi.</title>
        <authorList>
            <person name="Schikora-Tamarit M.A."/>
            <person name="Marcet-Houben M."/>
            <person name="Nosek J."/>
            <person name="Gabaldon T."/>
        </authorList>
    </citation>
    <scope>NUCLEOTIDE SEQUENCE</scope>
    <source>
        <strain evidence="9">CBS6075</strain>
    </source>
</reference>
<feature type="transmembrane region" description="Helical" evidence="7">
    <location>
        <begin position="151"/>
        <end position="172"/>
    </location>
</feature>
<dbReference type="GO" id="GO:0016020">
    <property type="term" value="C:membrane"/>
    <property type="evidence" value="ECO:0007669"/>
    <property type="project" value="UniProtKB-SubCell"/>
</dbReference>
<dbReference type="AlphaFoldDB" id="A0A9P8T6Z1"/>
<feature type="transmembrane region" description="Helical" evidence="7">
    <location>
        <begin position="362"/>
        <end position="383"/>
    </location>
</feature>
<feature type="domain" description="Amino acid permease/ SLC12A" evidence="8">
    <location>
        <begin position="41"/>
        <end position="494"/>
    </location>
</feature>
<sequence>MEKEEKFGTTVVVDDVEVDDIESVTSFDPNSGLRRGLKTRHITLMSLGGIIGPGAIVGLGVYLHNDGPAALVVDYSIIGLLAFSLMQSVGELSSLFPATNGFTNHMTRFVDEAFAAMTSYNYLILWVCCLMAEMIGLCSTMNFWGPAVPEWGYFLLFWAFFMGIQFIGVGGYGEAEYWLAIIKLVGLTLFYIFTIVYMCGGVKGTPAFGFKNFETPWADKTPMKSLANAIIYCSTGYVGVELTALNSAEAKNPIRAIPIAVRQTIIRILYIFLGISLSYGITVPYNDPHFQGTVKNLQAPIYVALYNAGWHSSYHLVNAFVVIVSLSAINSAIYIGTRTIVNMANEKMVPFPQFFKRVNKRGVPYVAAVTFNLLGFLGLLAVGSGTKDAYSYFVSISGVSTFFVWGAISFCQIRFRIGWVRSGRKVSDLPFKCLWYPIIPCFSVFMNLFLALIQGWMYLKPFDHSWFIDSYIMFPLSAIIYLGYKFWKKTKIVKYEDMDFDTGRRLDLEAKFREYQEDLRHNPLTTKQKFAAFWKEWI</sequence>
<organism evidence="9 10">
    <name type="scientific">Ogataea philodendri</name>
    <dbReference type="NCBI Taxonomy" id="1378263"/>
    <lineage>
        <taxon>Eukaryota</taxon>
        <taxon>Fungi</taxon>
        <taxon>Dikarya</taxon>
        <taxon>Ascomycota</taxon>
        <taxon>Saccharomycotina</taxon>
        <taxon>Pichiomycetes</taxon>
        <taxon>Pichiales</taxon>
        <taxon>Pichiaceae</taxon>
        <taxon>Ogataea</taxon>
    </lineage>
</organism>
<evidence type="ECO:0000256" key="2">
    <source>
        <dbReference type="ARBA" id="ARBA00006983"/>
    </source>
</evidence>
<evidence type="ECO:0000256" key="6">
    <source>
        <dbReference type="ARBA" id="ARBA00023136"/>
    </source>
</evidence>
<feature type="transmembrane region" description="Helical" evidence="7">
    <location>
        <begin position="225"/>
        <end position="245"/>
    </location>
</feature>
<dbReference type="PANTHER" id="PTHR43341:SF26">
    <property type="entry name" value="GENERAL AMINO ACID PERMEASE AGP3"/>
    <property type="match status" value="1"/>
</dbReference>
<feature type="transmembrane region" description="Helical" evidence="7">
    <location>
        <begin position="123"/>
        <end position="145"/>
    </location>
</feature>
<evidence type="ECO:0000256" key="7">
    <source>
        <dbReference type="SAM" id="Phobius"/>
    </source>
</evidence>
<accession>A0A9P8T6Z1</accession>
<reference evidence="9" key="2">
    <citation type="submission" date="2021-01" db="EMBL/GenBank/DDBJ databases">
        <authorList>
            <person name="Schikora-Tamarit M.A."/>
        </authorList>
    </citation>
    <scope>NUCLEOTIDE SEQUENCE</scope>
    <source>
        <strain evidence="9">CBS6075</strain>
    </source>
</reference>
<dbReference type="GeneID" id="70233660"/>
<gene>
    <name evidence="9" type="ORF">OGAPHI_001693</name>
</gene>
<dbReference type="InterPro" id="IPR004841">
    <property type="entry name" value="AA-permease/SLC12A_dom"/>
</dbReference>
<keyword evidence="4 7" id="KW-0812">Transmembrane</keyword>
<feature type="transmembrane region" description="Helical" evidence="7">
    <location>
        <begin position="389"/>
        <end position="413"/>
    </location>
</feature>
<evidence type="ECO:0000256" key="3">
    <source>
        <dbReference type="ARBA" id="ARBA00022448"/>
    </source>
</evidence>
<feature type="transmembrane region" description="Helical" evidence="7">
    <location>
        <begin position="42"/>
        <end position="63"/>
    </location>
</feature>
<dbReference type="GO" id="GO:0015171">
    <property type="term" value="F:amino acid transmembrane transporter activity"/>
    <property type="evidence" value="ECO:0007669"/>
    <property type="project" value="TreeGrafter"/>
</dbReference>
<evidence type="ECO:0000256" key="1">
    <source>
        <dbReference type="ARBA" id="ARBA00004141"/>
    </source>
</evidence>
<dbReference type="OrthoDB" id="3900342at2759"/>
<proteinExistence type="inferred from homology"/>